<evidence type="ECO:0000313" key="2">
    <source>
        <dbReference type="Proteomes" id="UP000182264"/>
    </source>
</evidence>
<dbReference type="KEGG" id="pace:A6070_11140"/>
<proteinExistence type="predicted"/>
<dbReference type="PANTHER" id="PTHR42935">
    <property type="entry name" value="SLR0930 PROTEIN"/>
    <property type="match status" value="1"/>
</dbReference>
<dbReference type="SUPFAM" id="SSF52540">
    <property type="entry name" value="P-loop containing nucleoside triphosphate hydrolases"/>
    <property type="match status" value="1"/>
</dbReference>
<dbReference type="RefSeq" id="WP_072285836.1">
    <property type="nucleotide sequence ID" value="NZ_CP015455.1"/>
</dbReference>
<evidence type="ECO:0000313" key="1">
    <source>
        <dbReference type="EMBL" id="APG24020.1"/>
    </source>
</evidence>
<organism evidence="1 2">
    <name type="scientific">Syntrophotalea acetylenica</name>
    <name type="common">Pelobacter acetylenicus</name>
    <dbReference type="NCBI Taxonomy" id="29542"/>
    <lineage>
        <taxon>Bacteria</taxon>
        <taxon>Pseudomonadati</taxon>
        <taxon>Thermodesulfobacteriota</taxon>
        <taxon>Desulfuromonadia</taxon>
        <taxon>Desulfuromonadales</taxon>
        <taxon>Syntrophotaleaceae</taxon>
        <taxon>Syntrophotalea</taxon>
    </lineage>
</organism>
<dbReference type="InterPro" id="IPR027417">
    <property type="entry name" value="P-loop_NTPase"/>
</dbReference>
<dbReference type="Proteomes" id="UP000182264">
    <property type="component" value="Chromosome"/>
</dbReference>
<reference evidence="1 2" key="1">
    <citation type="journal article" date="2017" name="Genome Announc.">
        <title>Complete Genome Sequences of Two Acetylene-Fermenting Pelobacter acetylenicus Strains.</title>
        <authorList>
            <person name="Sutton J.M."/>
            <person name="Baesman S.M."/>
            <person name="Fierst J.L."/>
            <person name="Poret-Peterson A.T."/>
            <person name="Oremland R.S."/>
            <person name="Dunlap D.S."/>
            <person name="Akob D.M."/>
        </authorList>
    </citation>
    <scope>NUCLEOTIDE SEQUENCE [LARGE SCALE GENOMIC DNA]</scope>
    <source>
        <strain evidence="1 2">DSM 3247</strain>
    </source>
</reference>
<dbReference type="OrthoDB" id="9812140at2"/>
<keyword evidence="2" id="KW-1185">Reference proteome</keyword>
<dbReference type="EMBL" id="CP015518">
    <property type="protein sequence ID" value="APG24020.1"/>
    <property type="molecule type" value="Genomic_DNA"/>
</dbReference>
<protein>
    <submittedName>
        <fullName evidence="1">Uncharacterized protein</fullName>
    </submittedName>
</protein>
<dbReference type="AlphaFoldDB" id="A0A1L3GDJ7"/>
<name>A0A1L3GDJ7_SYNAC</name>
<sequence>MEFNHMEIDWEYLFERLERFLDLGEEYLTRSLVEYAPAPQMFNEYIAFRWIKNHHTGYLEEIARPGLQSHADLKGLDPILENLCRNTAQFAHGLPSNHVLLRGEPGTGKRSAIVGLLEKFQDQGLRMIEIRSDDLQQLPIMVSRLRNLPFRFILYCREVFPCKDPACFRELRNLLQGNIETCPENLRIYATMDTSLQPLHNTDNAAPDTLAAPEGPPQTAPFAACAGFGVVLDLPLPQRAAYLDICRHLAKRHNLSVDDEEQKRAALLWAERRGRFSGLVARQFIDDLRGRLALDRHPADTPS</sequence>
<dbReference type="InterPro" id="IPR008533">
    <property type="entry name" value="DUF815"/>
</dbReference>
<accession>A0A1L3GDJ7</accession>
<gene>
    <name evidence="1" type="ORF">A7E75_02515</name>
</gene>
<dbReference type="Pfam" id="PF05673">
    <property type="entry name" value="DUF815"/>
    <property type="match status" value="1"/>
</dbReference>
<dbReference type="PANTHER" id="PTHR42935:SF1">
    <property type="entry name" value="SLR0930 PROTEIN"/>
    <property type="match status" value="1"/>
</dbReference>
<dbReference type="STRING" id="29542.A6070_11140"/>